<dbReference type="InterPro" id="IPR012677">
    <property type="entry name" value="Nucleotide-bd_a/b_plait_sf"/>
</dbReference>
<dbReference type="EMBL" id="NKXS01004071">
    <property type="protein sequence ID" value="PIN07497.1"/>
    <property type="molecule type" value="Genomic_DNA"/>
</dbReference>
<feature type="domain" description="CCHC-type" evidence="5">
    <location>
        <begin position="239"/>
        <end position="253"/>
    </location>
</feature>
<evidence type="ECO:0000256" key="1">
    <source>
        <dbReference type="PROSITE-ProRule" id="PRU00047"/>
    </source>
</evidence>
<evidence type="ECO:0000313" key="7">
    <source>
        <dbReference type="Proteomes" id="UP000231279"/>
    </source>
</evidence>
<feature type="domain" description="RRM" evidence="4">
    <location>
        <begin position="1"/>
        <end position="70"/>
    </location>
</feature>
<keyword evidence="1" id="KW-0862">Zinc</keyword>
<evidence type="ECO:0000259" key="4">
    <source>
        <dbReference type="PROSITE" id="PS50102"/>
    </source>
</evidence>
<dbReference type="GO" id="GO:0008270">
    <property type="term" value="F:zinc ion binding"/>
    <property type="evidence" value="ECO:0007669"/>
    <property type="project" value="UniProtKB-KW"/>
</dbReference>
<dbReference type="SUPFAM" id="SSF57756">
    <property type="entry name" value="Retrovirus zinc finger-like domains"/>
    <property type="match status" value="1"/>
</dbReference>
<feature type="compositionally biased region" description="Basic and acidic residues" evidence="3">
    <location>
        <begin position="274"/>
        <end position="284"/>
    </location>
</feature>
<dbReference type="Pfam" id="PF00076">
    <property type="entry name" value="RRM_1"/>
    <property type="match status" value="1"/>
</dbReference>
<dbReference type="AlphaFoldDB" id="A0A2G9GQA7"/>
<evidence type="ECO:0000256" key="3">
    <source>
        <dbReference type="SAM" id="MobiDB-lite"/>
    </source>
</evidence>
<dbReference type="InterPro" id="IPR001878">
    <property type="entry name" value="Znf_CCHC"/>
</dbReference>
<protein>
    <submittedName>
        <fullName evidence="6">Uncharacterized protein</fullName>
    </submittedName>
</protein>
<accession>A0A2G9GQA7</accession>
<feature type="region of interest" description="Disordered" evidence="3">
    <location>
        <begin position="189"/>
        <end position="235"/>
    </location>
</feature>
<dbReference type="PROSITE" id="PS50102">
    <property type="entry name" value="RRM"/>
    <property type="match status" value="1"/>
</dbReference>
<keyword evidence="7" id="KW-1185">Reference proteome</keyword>
<feature type="region of interest" description="Disordered" evidence="3">
    <location>
        <begin position="253"/>
        <end position="409"/>
    </location>
</feature>
<organism evidence="6 7">
    <name type="scientific">Handroanthus impetiginosus</name>
    <dbReference type="NCBI Taxonomy" id="429701"/>
    <lineage>
        <taxon>Eukaryota</taxon>
        <taxon>Viridiplantae</taxon>
        <taxon>Streptophyta</taxon>
        <taxon>Embryophyta</taxon>
        <taxon>Tracheophyta</taxon>
        <taxon>Spermatophyta</taxon>
        <taxon>Magnoliopsida</taxon>
        <taxon>eudicotyledons</taxon>
        <taxon>Gunneridae</taxon>
        <taxon>Pentapetalae</taxon>
        <taxon>asterids</taxon>
        <taxon>lamiids</taxon>
        <taxon>Lamiales</taxon>
        <taxon>Bignoniaceae</taxon>
        <taxon>Crescentiina</taxon>
        <taxon>Tabebuia alliance</taxon>
        <taxon>Handroanthus</taxon>
    </lineage>
</organism>
<dbReference type="SMART" id="SM00343">
    <property type="entry name" value="ZnF_C2HC"/>
    <property type="match status" value="1"/>
</dbReference>
<dbReference type="SUPFAM" id="SSF54928">
    <property type="entry name" value="RNA-binding domain, RBD"/>
    <property type="match status" value="1"/>
</dbReference>
<dbReference type="OrthoDB" id="5970at2759"/>
<dbReference type="PANTHER" id="PTHR48038">
    <property type="entry name" value="RIBONUCLEOPROTEIN RB97D"/>
    <property type="match status" value="1"/>
</dbReference>
<dbReference type="InterPro" id="IPR036875">
    <property type="entry name" value="Znf_CCHC_sf"/>
</dbReference>
<dbReference type="Pfam" id="PF00098">
    <property type="entry name" value="zf-CCHC"/>
    <property type="match status" value="1"/>
</dbReference>
<feature type="compositionally biased region" description="Basic and acidic residues" evidence="3">
    <location>
        <begin position="189"/>
        <end position="198"/>
    </location>
</feature>
<dbReference type="Gene3D" id="4.10.60.10">
    <property type="entry name" value="Zinc finger, CCHC-type"/>
    <property type="match status" value="1"/>
</dbReference>
<dbReference type="InterPro" id="IPR035979">
    <property type="entry name" value="RBD_domain_sf"/>
</dbReference>
<keyword evidence="2" id="KW-0694">RNA-binding</keyword>
<evidence type="ECO:0000256" key="2">
    <source>
        <dbReference type="PROSITE-ProRule" id="PRU00176"/>
    </source>
</evidence>
<sequence>MSLHLGNLSSRTRRDELERAFRRFGRCTIQVRDKYGFVVYDYPASAEKALKSLRGKRICGEALTLSWSKRQPQALHRFARGGKAYEPSHRKYTMKENVDYAIDSKQADVEGRKLRSSDLIDESTSYHLDGVKSYMEERNHPSNDTQAVEAAGKKHLEDDRWGEHVVDPSSENCLEYGIGFDRYEPYHSDEQNELEKHHSTSPLAISPTARKSLERRGTGHNGRLETSDHPYNPESEKTCYVCGEVGHMMRKCPFDPKKHKSSRVSLPPHADSIPLRHQESDRKPFTSRNHQRFLRHGDSPPPRTAPGARINDFRHNKRNKREYESQVKNYAKRARGSSSSSLQSDYTSFRSQSPSRSLKSSAQSPPSHSNSKSVTLKKNYLSSSRPSASQHTGSKPFTSGSASRSISPTFSSLPAEVDWQYSPSPDERQPNFKDSMVNVGGLAHCEDLSEGKTMVRSSEGASMSENITDAMENEFEVLTKLEEEEMEKDLSGKDDEHCHYSHAPLSDDGDQTADNLFLHSEREIRDSRNKDLVGEHMLAPQSDIALRSNASNSTRISSEELRMALKHYGLQYPEETEKDLPVEIYFGSARSWPWEIIYYRRLKKGPISAENNAQRVSQNEEFGIVDKYIRGSSGWSETNEENP</sequence>
<reference evidence="7" key="1">
    <citation type="journal article" date="2018" name="Gigascience">
        <title>Genome assembly of the Pink Ipe (Handroanthus impetiginosus, Bignoniaceae), a highly valued, ecologically keystone Neotropical timber forest tree.</title>
        <authorList>
            <person name="Silva-Junior O.B."/>
            <person name="Grattapaglia D."/>
            <person name="Novaes E."/>
            <person name="Collevatti R.G."/>
        </authorList>
    </citation>
    <scope>NUCLEOTIDE SEQUENCE [LARGE SCALE GENOMIC DNA]</scope>
    <source>
        <strain evidence="7">cv. UFG-1</strain>
    </source>
</reference>
<dbReference type="Gene3D" id="3.30.70.330">
    <property type="match status" value="1"/>
</dbReference>
<dbReference type="CDD" id="cd00590">
    <property type="entry name" value="RRM_SF"/>
    <property type="match status" value="1"/>
</dbReference>
<keyword evidence="1" id="KW-0863">Zinc-finger</keyword>
<dbReference type="STRING" id="429701.A0A2G9GQA7"/>
<dbReference type="PANTHER" id="PTHR48038:SF2">
    <property type="entry name" value="OS02G0536400 PROTEIN"/>
    <property type="match status" value="1"/>
</dbReference>
<keyword evidence="1" id="KW-0479">Metal-binding</keyword>
<evidence type="ECO:0000313" key="6">
    <source>
        <dbReference type="EMBL" id="PIN07497.1"/>
    </source>
</evidence>
<evidence type="ECO:0000259" key="5">
    <source>
        <dbReference type="PROSITE" id="PS50158"/>
    </source>
</evidence>
<dbReference type="SMART" id="SM00360">
    <property type="entry name" value="RRM"/>
    <property type="match status" value="1"/>
</dbReference>
<feature type="compositionally biased region" description="Basic and acidic residues" evidence="3">
    <location>
        <begin position="211"/>
        <end position="228"/>
    </location>
</feature>
<feature type="compositionally biased region" description="Low complexity" evidence="3">
    <location>
        <begin position="337"/>
        <end position="373"/>
    </location>
</feature>
<comment type="caution">
    <text evidence="6">The sequence shown here is derived from an EMBL/GenBank/DDBJ whole genome shotgun (WGS) entry which is preliminary data.</text>
</comment>
<dbReference type="PROSITE" id="PS50158">
    <property type="entry name" value="ZF_CCHC"/>
    <property type="match status" value="1"/>
</dbReference>
<dbReference type="InterPro" id="IPR000504">
    <property type="entry name" value="RRM_dom"/>
</dbReference>
<dbReference type="Proteomes" id="UP000231279">
    <property type="component" value="Unassembled WGS sequence"/>
</dbReference>
<dbReference type="GO" id="GO:0003723">
    <property type="term" value="F:RNA binding"/>
    <property type="evidence" value="ECO:0007669"/>
    <property type="project" value="UniProtKB-UniRule"/>
</dbReference>
<name>A0A2G9GQA7_9LAMI</name>
<feature type="compositionally biased region" description="Polar residues" evidence="3">
    <location>
        <begin position="374"/>
        <end position="409"/>
    </location>
</feature>
<gene>
    <name evidence="6" type="ORF">CDL12_19934</name>
</gene>
<proteinExistence type="predicted"/>